<keyword evidence="6" id="KW-0472">Membrane</keyword>
<dbReference type="GO" id="GO:0020037">
    <property type="term" value="F:heme binding"/>
    <property type="evidence" value="ECO:0007669"/>
    <property type="project" value="InterPro"/>
</dbReference>
<evidence type="ECO:0000256" key="4">
    <source>
        <dbReference type="ARBA" id="ARBA00023004"/>
    </source>
</evidence>
<dbReference type="InterPro" id="IPR036396">
    <property type="entry name" value="Cyt_P450_sf"/>
</dbReference>
<dbReference type="InterPro" id="IPR053007">
    <property type="entry name" value="CYP450_monoxygenase_sec-met"/>
</dbReference>
<sequence length="505" mass="56808">MEVRPNSTASVVLPRQSFGVSSFYIYGTTLFIIIATISWIWFNGTSNTKEPPQISPKVPFIGHLLGIIQHQAEYFLQLRTRQSWPIFTLKIFGSRIYVITSPELVQAVFRNSKSLSFEPIAFKGSQRILQMGKEEIEKLGASPDFKHADYMDKINKGMHASLQPGAPLFEMNSRALNRFAVFLNEIDTTEKQINLYTWVRDHFTLASADAMYGEENPIAEDLSLIDSLHYSRGLVKNASGLIQARYRDITASGCTADNIADWEIAIVMATTMNSVNGAFWMLCHVFSDPQLVSDLREEIEKITTRRTQDGTEKVCFDVSQLQKSCPLLTSAWQETLRAEDVVVSQRVVVEDTMLNDTYFLKKNSMVQIPSRIMHESSDIWGADSHIFNARRFLKPNVDSMSREQRKLQKQGFVPFGGGSVLCPGRHFATTETLGIAATILLGYELRMADGSGALKVPKGKKQEMGVAVKIPQNGLDVLIQRKKEFEGVKWTYDVGGEVKESDMVF</sequence>
<keyword evidence="4 5" id="KW-0408">Iron</keyword>
<name>A0A9P6VK08_9HELO</name>
<evidence type="ECO:0000256" key="2">
    <source>
        <dbReference type="ARBA" id="ARBA00010617"/>
    </source>
</evidence>
<organism evidence="7 8">
    <name type="scientific">Hyphodiscus hymeniophilus</name>
    <dbReference type="NCBI Taxonomy" id="353542"/>
    <lineage>
        <taxon>Eukaryota</taxon>
        <taxon>Fungi</taxon>
        <taxon>Dikarya</taxon>
        <taxon>Ascomycota</taxon>
        <taxon>Pezizomycotina</taxon>
        <taxon>Leotiomycetes</taxon>
        <taxon>Helotiales</taxon>
        <taxon>Hyphodiscaceae</taxon>
        <taxon>Hyphodiscus</taxon>
    </lineage>
</organism>
<evidence type="ECO:0000256" key="3">
    <source>
        <dbReference type="ARBA" id="ARBA00022723"/>
    </source>
</evidence>
<keyword evidence="5" id="KW-0349">Heme</keyword>
<dbReference type="AlphaFoldDB" id="A0A9P6VK08"/>
<dbReference type="OrthoDB" id="1470350at2759"/>
<dbReference type="InterPro" id="IPR002403">
    <property type="entry name" value="Cyt_P450_E_grp-IV"/>
</dbReference>
<evidence type="ECO:0000256" key="5">
    <source>
        <dbReference type="PIRSR" id="PIRSR602403-1"/>
    </source>
</evidence>
<protein>
    <submittedName>
        <fullName evidence="7">Cytochrome P450 monooxygenase</fullName>
    </submittedName>
</protein>
<dbReference type="InterPro" id="IPR001128">
    <property type="entry name" value="Cyt_P450"/>
</dbReference>
<evidence type="ECO:0000256" key="6">
    <source>
        <dbReference type="SAM" id="Phobius"/>
    </source>
</evidence>
<comment type="caution">
    <text evidence="7">The sequence shown here is derived from an EMBL/GenBank/DDBJ whole genome shotgun (WGS) entry which is preliminary data.</text>
</comment>
<dbReference type="CDD" id="cd11040">
    <property type="entry name" value="CYP7_CYP8-like"/>
    <property type="match status" value="1"/>
</dbReference>
<keyword evidence="8" id="KW-1185">Reference proteome</keyword>
<keyword evidence="6" id="KW-1133">Transmembrane helix</keyword>
<reference evidence="7" key="1">
    <citation type="submission" date="2019-07" db="EMBL/GenBank/DDBJ databases">
        <title>Hyphodiscus hymeniophilus genome sequencing and assembly.</title>
        <authorList>
            <person name="Kramer G."/>
            <person name="Nodwell J."/>
        </authorList>
    </citation>
    <scope>NUCLEOTIDE SEQUENCE</scope>
    <source>
        <strain evidence="7">ATCC 34498</strain>
    </source>
</reference>
<dbReference type="Pfam" id="PF00067">
    <property type="entry name" value="p450"/>
    <property type="match status" value="1"/>
</dbReference>
<dbReference type="GO" id="GO:0005506">
    <property type="term" value="F:iron ion binding"/>
    <property type="evidence" value="ECO:0007669"/>
    <property type="project" value="InterPro"/>
</dbReference>
<dbReference type="PANTHER" id="PTHR47582">
    <property type="entry name" value="P450, PUTATIVE (EUROFUNG)-RELATED"/>
    <property type="match status" value="1"/>
</dbReference>
<dbReference type="Proteomes" id="UP000785200">
    <property type="component" value="Unassembled WGS sequence"/>
</dbReference>
<keyword evidence="7" id="KW-0560">Oxidoreductase</keyword>
<feature type="binding site" description="axial binding residue" evidence="5">
    <location>
        <position position="422"/>
    </location>
    <ligand>
        <name>heme</name>
        <dbReference type="ChEBI" id="CHEBI:30413"/>
    </ligand>
    <ligandPart>
        <name>Fe</name>
        <dbReference type="ChEBI" id="CHEBI:18248"/>
    </ligandPart>
</feature>
<keyword evidence="6" id="KW-0812">Transmembrane</keyword>
<evidence type="ECO:0000313" key="7">
    <source>
        <dbReference type="EMBL" id="KAG0649367.1"/>
    </source>
</evidence>
<dbReference type="PRINTS" id="PR00465">
    <property type="entry name" value="EP450IV"/>
</dbReference>
<evidence type="ECO:0000256" key="1">
    <source>
        <dbReference type="ARBA" id="ARBA00001971"/>
    </source>
</evidence>
<accession>A0A9P6VK08</accession>
<dbReference type="GO" id="GO:0004497">
    <property type="term" value="F:monooxygenase activity"/>
    <property type="evidence" value="ECO:0007669"/>
    <property type="project" value="UniProtKB-KW"/>
</dbReference>
<dbReference type="PANTHER" id="PTHR47582:SF1">
    <property type="entry name" value="P450, PUTATIVE (EUROFUNG)-RELATED"/>
    <property type="match status" value="1"/>
</dbReference>
<gene>
    <name evidence="7" type="ORF">D0Z07_4461</name>
</gene>
<dbReference type="GO" id="GO:0016705">
    <property type="term" value="F:oxidoreductase activity, acting on paired donors, with incorporation or reduction of molecular oxygen"/>
    <property type="evidence" value="ECO:0007669"/>
    <property type="project" value="InterPro"/>
</dbReference>
<keyword evidence="3 5" id="KW-0479">Metal-binding</keyword>
<dbReference type="EMBL" id="VNKQ01000008">
    <property type="protein sequence ID" value="KAG0649367.1"/>
    <property type="molecule type" value="Genomic_DNA"/>
</dbReference>
<dbReference type="SUPFAM" id="SSF48264">
    <property type="entry name" value="Cytochrome P450"/>
    <property type="match status" value="1"/>
</dbReference>
<dbReference type="Gene3D" id="1.10.630.10">
    <property type="entry name" value="Cytochrome P450"/>
    <property type="match status" value="1"/>
</dbReference>
<comment type="similarity">
    <text evidence="2">Belongs to the cytochrome P450 family.</text>
</comment>
<keyword evidence="7" id="KW-0503">Monooxygenase</keyword>
<feature type="transmembrane region" description="Helical" evidence="6">
    <location>
        <begin position="23"/>
        <end position="42"/>
    </location>
</feature>
<comment type="cofactor">
    <cofactor evidence="1 5">
        <name>heme</name>
        <dbReference type="ChEBI" id="CHEBI:30413"/>
    </cofactor>
</comment>
<evidence type="ECO:0000313" key="8">
    <source>
        <dbReference type="Proteomes" id="UP000785200"/>
    </source>
</evidence>
<proteinExistence type="inferred from homology"/>